<dbReference type="RefSeq" id="WP_120041752.1">
    <property type="nucleotide sequence ID" value="NZ_QZFU01000019.1"/>
</dbReference>
<dbReference type="EMBL" id="QZFU01000019">
    <property type="protein sequence ID" value="RJO74934.1"/>
    <property type="molecule type" value="Genomic_DNA"/>
</dbReference>
<proteinExistence type="predicted"/>
<name>A0A3A4K7E4_9NOCA</name>
<protein>
    <submittedName>
        <fullName evidence="2">AbrB/MazE/SpoVT family DNA-binding domain-containing protein</fullName>
    </submittedName>
</protein>
<dbReference type="InterPro" id="IPR007159">
    <property type="entry name" value="SpoVT-AbrB_dom"/>
</dbReference>
<dbReference type="OrthoDB" id="199763at2"/>
<dbReference type="SUPFAM" id="SSF89447">
    <property type="entry name" value="AbrB/MazE/MraZ-like"/>
    <property type="match status" value="1"/>
</dbReference>
<dbReference type="AlphaFoldDB" id="A0A3A4K7E4"/>
<evidence type="ECO:0000313" key="2">
    <source>
        <dbReference type="EMBL" id="RJO74934.1"/>
    </source>
</evidence>
<dbReference type="Proteomes" id="UP000266677">
    <property type="component" value="Unassembled WGS sequence"/>
</dbReference>
<gene>
    <name evidence="2" type="ORF">D5S18_16110</name>
</gene>
<accession>A0A3A4K7E4</accession>
<dbReference type="GO" id="GO:0003677">
    <property type="term" value="F:DNA binding"/>
    <property type="evidence" value="ECO:0007669"/>
    <property type="project" value="UniProtKB-KW"/>
</dbReference>
<evidence type="ECO:0000313" key="3">
    <source>
        <dbReference type="Proteomes" id="UP000266677"/>
    </source>
</evidence>
<feature type="domain" description="SpoVT-AbrB" evidence="1">
    <location>
        <begin position="11"/>
        <end position="45"/>
    </location>
</feature>
<comment type="caution">
    <text evidence="2">The sequence shown here is derived from an EMBL/GenBank/DDBJ whole genome shotgun (WGS) entry which is preliminary data.</text>
</comment>
<evidence type="ECO:0000259" key="1">
    <source>
        <dbReference type="Pfam" id="PF04014"/>
    </source>
</evidence>
<sequence>MTIEVTTPLRSKSQSTVPEAVRRALHVEEGDQLRWVVEDDGSVTVVGQRLIDTSQAWFWTDEWQAKEREADEAIASGRVIRYELGSAADVEAMFRDLGLEADDE</sequence>
<keyword evidence="3" id="KW-1185">Reference proteome</keyword>
<dbReference type="InterPro" id="IPR037914">
    <property type="entry name" value="SpoVT-AbrB_sf"/>
</dbReference>
<dbReference type="Pfam" id="PF04014">
    <property type="entry name" value="MazE_antitoxin"/>
    <property type="match status" value="1"/>
</dbReference>
<keyword evidence="2" id="KW-0238">DNA-binding</keyword>
<reference evidence="2 3" key="1">
    <citation type="submission" date="2018-09" db="EMBL/GenBank/DDBJ databases">
        <title>YIM PH21274 draft genome.</title>
        <authorList>
            <person name="Miao C."/>
        </authorList>
    </citation>
    <scope>NUCLEOTIDE SEQUENCE [LARGE SCALE GENOMIC DNA]</scope>
    <source>
        <strain evidence="2 3">YIM PH 21724</strain>
    </source>
</reference>
<organism evidence="2 3">
    <name type="scientific">Nocardia panacis</name>
    <dbReference type="NCBI Taxonomy" id="2340916"/>
    <lineage>
        <taxon>Bacteria</taxon>
        <taxon>Bacillati</taxon>
        <taxon>Actinomycetota</taxon>
        <taxon>Actinomycetes</taxon>
        <taxon>Mycobacteriales</taxon>
        <taxon>Nocardiaceae</taxon>
        <taxon>Nocardia</taxon>
    </lineage>
</organism>
<dbReference type="Gene3D" id="2.10.260.10">
    <property type="match status" value="1"/>
</dbReference>